<evidence type="ECO:0000256" key="2">
    <source>
        <dbReference type="SAM" id="Phobius"/>
    </source>
</evidence>
<keyword evidence="3" id="KW-1185">Reference proteome</keyword>
<dbReference type="OrthoDB" id="10216026at2759"/>
<organism evidence="3 4">
    <name type="scientific">Branchiostoma floridae</name>
    <name type="common">Florida lancelet</name>
    <name type="synonym">Amphioxus</name>
    <dbReference type="NCBI Taxonomy" id="7739"/>
    <lineage>
        <taxon>Eukaryota</taxon>
        <taxon>Metazoa</taxon>
        <taxon>Chordata</taxon>
        <taxon>Cephalochordata</taxon>
        <taxon>Leptocardii</taxon>
        <taxon>Amphioxiformes</taxon>
        <taxon>Branchiostomatidae</taxon>
        <taxon>Branchiostoma</taxon>
    </lineage>
</organism>
<evidence type="ECO:0000313" key="3">
    <source>
        <dbReference type="Proteomes" id="UP000001554"/>
    </source>
</evidence>
<reference evidence="4" key="2">
    <citation type="submission" date="2025-08" db="UniProtKB">
        <authorList>
            <consortium name="RefSeq"/>
        </authorList>
    </citation>
    <scope>IDENTIFICATION</scope>
    <source>
        <strain evidence="4">S238N-H82</strain>
        <tissue evidence="4">Testes</tissue>
    </source>
</reference>
<keyword evidence="2" id="KW-0472">Membrane</keyword>
<protein>
    <submittedName>
        <fullName evidence="4">Uncharacterized protein LOC118422241</fullName>
    </submittedName>
</protein>
<sequence length="215" mass="23500">MDKNVYEEACMAYKSTSSDDDYNEACTVSPSSLSATESFNFAEEMSSITVTTEISEQRETSTADDSATTDYIPGVGMRNPGQSRARTSTRKKTSSALSLVLICCLLGTVIYLALAVSDVKLSSSRLGQNMAMNTASLRNLSEWLQQAMKSAFDSQEMEKVESKLEKNEDHGDAPEGSTISMSQTTVSEPPDLPEGKNEEPKEPEELEGKETLLYK</sequence>
<reference evidence="3" key="1">
    <citation type="journal article" date="2020" name="Nat. Ecol. Evol.">
        <title>Deeply conserved synteny resolves early events in vertebrate evolution.</title>
        <authorList>
            <person name="Simakov O."/>
            <person name="Marletaz F."/>
            <person name="Yue J.X."/>
            <person name="O'Connell B."/>
            <person name="Jenkins J."/>
            <person name="Brandt A."/>
            <person name="Calef R."/>
            <person name="Tung C.H."/>
            <person name="Huang T.K."/>
            <person name="Schmutz J."/>
            <person name="Satoh N."/>
            <person name="Yu J.K."/>
            <person name="Putnam N.H."/>
            <person name="Green R.E."/>
            <person name="Rokhsar D.S."/>
        </authorList>
    </citation>
    <scope>NUCLEOTIDE SEQUENCE [LARGE SCALE GENOMIC DNA]</scope>
    <source>
        <strain evidence="3">S238N-H82</strain>
    </source>
</reference>
<dbReference type="AlphaFoldDB" id="A0A9J7N0T1"/>
<accession>A0A9J7N0T1</accession>
<name>A0A9J7N0T1_BRAFL</name>
<dbReference type="KEGG" id="bfo:118422241"/>
<keyword evidence="2" id="KW-1133">Transmembrane helix</keyword>
<gene>
    <name evidence="4" type="primary">LOC118422241</name>
</gene>
<feature type="compositionally biased region" description="Polar residues" evidence="1">
    <location>
        <begin position="177"/>
        <end position="187"/>
    </location>
</feature>
<feature type="region of interest" description="Disordered" evidence="1">
    <location>
        <begin position="152"/>
        <end position="215"/>
    </location>
</feature>
<evidence type="ECO:0000313" key="4">
    <source>
        <dbReference type="RefSeq" id="XP_035685651.1"/>
    </source>
</evidence>
<dbReference type="GeneID" id="118422241"/>
<feature type="transmembrane region" description="Helical" evidence="2">
    <location>
        <begin position="96"/>
        <end position="116"/>
    </location>
</feature>
<dbReference type="RefSeq" id="XP_035685651.1">
    <property type="nucleotide sequence ID" value="XM_035829758.1"/>
</dbReference>
<dbReference type="Proteomes" id="UP000001554">
    <property type="component" value="Chromosome 9"/>
</dbReference>
<proteinExistence type="predicted"/>
<feature type="compositionally biased region" description="Basic and acidic residues" evidence="1">
    <location>
        <begin position="156"/>
        <end position="173"/>
    </location>
</feature>
<evidence type="ECO:0000256" key="1">
    <source>
        <dbReference type="SAM" id="MobiDB-lite"/>
    </source>
</evidence>
<keyword evidence="2" id="KW-0812">Transmembrane</keyword>
<feature type="compositionally biased region" description="Basic and acidic residues" evidence="1">
    <location>
        <begin position="206"/>
        <end position="215"/>
    </location>
</feature>
<feature type="region of interest" description="Disordered" evidence="1">
    <location>
        <begin position="56"/>
        <end position="89"/>
    </location>
</feature>